<dbReference type="AlphaFoldDB" id="A0A1E7EV18"/>
<dbReference type="PROSITE" id="PS51257">
    <property type="entry name" value="PROKAR_LIPOPROTEIN"/>
    <property type="match status" value="1"/>
</dbReference>
<evidence type="ECO:0000313" key="3">
    <source>
        <dbReference type="EMBL" id="OEU09654.1"/>
    </source>
</evidence>
<dbReference type="InParanoid" id="A0A1E7EV18"/>
<dbReference type="Proteomes" id="UP000095751">
    <property type="component" value="Unassembled WGS sequence"/>
</dbReference>
<name>A0A1E7EV18_9STRA</name>
<protein>
    <submittedName>
        <fullName evidence="3">Uncharacterized protein</fullName>
    </submittedName>
</protein>
<feature type="chain" id="PRO_5009192269" evidence="2">
    <location>
        <begin position="32"/>
        <end position="167"/>
    </location>
</feature>
<dbReference type="EMBL" id="KV784374">
    <property type="protein sequence ID" value="OEU09654.1"/>
    <property type="molecule type" value="Genomic_DNA"/>
</dbReference>
<keyword evidence="2" id="KW-0732">Signal</keyword>
<evidence type="ECO:0000256" key="2">
    <source>
        <dbReference type="SAM" id="SignalP"/>
    </source>
</evidence>
<keyword evidence="1" id="KW-0472">Membrane</keyword>
<accession>A0A1E7EV18</accession>
<feature type="signal peptide" evidence="2">
    <location>
        <begin position="1"/>
        <end position="31"/>
    </location>
</feature>
<organism evidence="3 4">
    <name type="scientific">Fragilariopsis cylindrus CCMP1102</name>
    <dbReference type="NCBI Taxonomy" id="635003"/>
    <lineage>
        <taxon>Eukaryota</taxon>
        <taxon>Sar</taxon>
        <taxon>Stramenopiles</taxon>
        <taxon>Ochrophyta</taxon>
        <taxon>Bacillariophyta</taxon>
        <taxon>Bacillariophyceae</taxon>
        <taxon>Bacillariophycidae</taxon>
        <taxon>Bacillariales</taxon>
        <taxon>Bacillariaceae</taxon>
        <taxon>Fragilariopsis</taxon>
    </lineage>
</organism>
<dbReference type="OrthoDB" id="10595138at2759"/>
<keyword evidence="4" id="KW-1185">Reference proteome</keyword>
<dbReference type="KEGG" id="fcy:FRACYDRAFT_264039"/>
<keyword evidence="1" id="KW-0812">Transmembrane</keyword>
<sequence length="167" mass="18108">MMSPLPKSQQSPFNFLAFLLLFLFFTTSCRVQHVHGIGNKISDLPLYEDTPTHCDTLIELHKWEGTCCSLNVTEGNGCILNVRNGYCRVYGQIWTLNYKSTSDIPCGPSEYSNEMLGIQTMTLISSPDPSKEVSSSGGNSAIAVGMISVSVALYTVAAASSIIVAML</sequence>
<gene>
    <name evidence="3" type="ORF">FRACYDRAFT_264039</name>
</gene>
<reference evidence="3 4" key="1">
    <citation type="submission" date="2016-09" db="EMBL/GenBank/DDBJ databases">
        <title>Extensive genetic diversity and differential bi-allelic expression allows diatom success in the polar Southern Ocean.</title>
        <authorList>
            <consortium name="DOE Joint Genome Institute"/>
            <person name="Mock T."/>
            <person name="Otillar R.P."/>
            <person name="Strauss J."/>
            <person name="Dupont C."/>
            <person name="Frickenhaus S."/>
            <person name="Maumus F."/>
            <person name="Mcmullan M."/>
            <person name="Sanges R."/>
            <person name="Schmutz J."/>
            <person name="Toseland A."/>
            <person name="Valas R."/>
            <person name="Veluchamy A."/>
            <person name="Ward B.J."/>
            <person name="Allen A."/>
            <person name="Barry K."/>
            <person name="Falciatore A."/>
            <person name="Ferrante M."/>
            <person name="Fortunato A.E."/>
            <person name="Gloeckner G."/>
            <person name="Gruber A."/>
            <person name="Hipkin R."/>
            <person name="Janech M."/>
            <person name="Kroth P."/>
            <person name="Leese F."/>
            <person name="Lindquist E."/>
            <person name="Lyon B.R."/>
            <person name="Martin J."/>
            <person name="Mayer C."/>
            <person name="Parker M."/>
            <person name="Quesneville H."/>
            <person name="Raymond J."/>
            <person name="Uhlig C."/>
            <person name="Valentin K.U."/>
            <person name="Worden A.Z."/>
            <person name="Armbrust E.V."/>
            <person name="Bowler C."/>
            <person name="Green B."/>
            <person name="Moulton V."/>
            <person name="Van Oosterhout C."/>
            <person name="Grigoriev I."/>
        </authorList>
    </citation>
    <scope>NUCLEOTIDE SEQUENCE [LARGE SCALE GENOMIC DNA]</scope>
    <source>
        <strain evidence="3 4">CCMP1102</strain>
    </source>
</reference>
<proteinExistence type="predicted"/>
<feature type="transmembrane region" description="Helical" evidence="1">
    <location>
        <begin position="141"/>
        <end position="165"/>
    </location>
</feature>
<evidence type="ECO:0000313" key="4">
    <source>
        <dbReference type="Proteomes" id="UP000095751"/>
    </source>
</evidence>
<evidence type="ECO:0000256" key="1">
    <source>
        <dbReference type="SAM" id="Phobius"/>
    </source>
</evidence>
<keyword evidence="1" id="KW-1133">Transmembrane helix</keyword>